<dbReference type="PANTHER" id="PTHR23044">
    <property type="entry name" value="3'-5' EXONUCLEASE ERI1-RELATED"/>
    <property type="match status" value="1"/>
</dbReference>
<keyword evidence="2" id="KW-0378">Hydrolase</keyword>
<evidence type="ECO:0000313" key="6">
    <source>
        <dbReference type="Proteomes" id="UP000092461"/>
    </source>
</evidence>
<feature type="domain" description="Exonuclease" evidence="4">
    <location>
        <begin position="17"/>
        <end position="214"/>
    </location>
</feature>
<dbReference type="AlphaFoldDB" id="A0A1B0EUY6"/>
<dbReference type="GO" id="GO:0003676">
    <property type="term" value="F:nucleic acid binding"/>
    <property type="evidence" value="ECO:0007669"/>
    <property type="project" value="InterPro"/>
</dbReference>
<name>A0A1B0EUY6_LUTLO</name>
<dbReference type="CDD" id="cd06133">
    <property type="entry name" value="ERI-1_3'hExo_like"/>
    <property type="match status" value="1"/>
</dbReference>
<organism evidence="5 6">
    <name type="scientific">Lutzomyia longipalpis</name>
    <name type="common">Sand fly</name>
    <dbReference type="NCBI Taxonomy" id="7200"/>
    <lineage>
        <taxon>Eukaryota</taxon>
        <taxon>Metazoa</taxon>
        <taxon>Ecdysozoa</taxon>
        <taxon>Arthropoda</taxon>
        <taxon>Hexapoda</taxon>
        <taxon>Insecta</taxon>
        <taxon>Pterygota</taxon>
        <taxon>Neoptera</taxon>
        <taxon>Endopterygota</taxon>
        <taxon>Diptera</taxon>
        <taxon>Nematocera</taxon>
        <taxon>Psychodoidea</taxon>
        <taxon>Psychodidae</taxon>
        <taxon>Lutzomyia</taxon>
        <taxon>Lutzomyia</taxon>
    </lineage>
</organism>
<reference evidence="5" key="1">
    <citation type="submission" date="2020-05" db="UniProtKB">
        <authorList>
            <consortium name="EnsemblMetazoa"/>
        </authorList>
    </citation>
    <scope>IDENTIFICATION</scope>
    <source>
        <strain evidence="5">Jacobina</strain>
    </source>
</reference>
<dbReference type="InterPro" id="IPR036397">
    <property type="entry name" value="RNaseH_sf"/>
</dbReference>
<dbReference type="GO" id="GO:0000175">
    <property type="term" value="F:3'-5'-RNA exonuclease activity"/>
    <property type="evidence" value="ECO:0007669"/>
    <property type="project" value="InterPro"/>
</dbReference>
<dbReference type="VEuPathDB" id="VectorBase:LLOJ004819"/>
<dbReference type="InterPro" id="IPR051274">
    <property type="entry name" value="3-5_Exoribonuclease"/>
</dbReference>
<dbReference type="Proteomes" id="UP000092461">
    <property type="component" value="Unassembled WGS sequence"/>
</dbReference>
<protein>
    <recommendedName>
        <fullName evidence="4">Exonuclease domain-containing protein</fullName>
    </recommendedName>
</protein>
<evidence type="ECO:0000259" key="4">
    <source>
        <dbReference type="SMART" id="SM00479"/>
    </source>
</evidence>
<proteinExistence type="predicted"/>
<evidence type="ECO:0000313" key="5">
    <source>
        <dbReference type="EnsemblMetazoa" id="LLOJ004819-PA"/>
    </source>
</evidence>
<dbReference type="SMART" id="SM00479">
    <property type="entry name" value="EXOIII"/>
    <property type="match status" value="1"/>
</dbReference>
<sequence>MVKSSKRVLDKRMGFKYLLIIDFESTCWEGRVDHLNRWEIIEFPAVLLNMETGGIEKEFQRYVFPTENPKLSAFCTRLTGITQDQVDNGVPLCTCLMLFTNWVKEILNEKGLTFPNCNRDNLHGDIALATWTNWDLGLCLRLECSRKRLKKPSFCNQWIDIKKSFEDYFDYKPTSFQDALDFLAIEFVGRPHCGLDDSRNAAKLVAFMHQYGATFNITSNLLPPGKMNFVF</sequence>
<dbReference type="EnsemblMetazoa" id="LLOJ004819-RA">
    <property type="protein sequence ID" value="LLOJ004819-PA"/>
    <property type="gene ID" value="LLOJ004819"/>
</dbReference>
<dbReference type="InterPro" id="IPR013520">
    <property type="entry name" value="Ribonucl_H"/>
</dbReference>
<evidence type="ECO:0000256" key="2">
    <source>
        <dbReference type="ARBA" id="ARBA00022801"/>
    </source>
</evidence>
<keyword evidence="1" id="KW-0540">Nuclease</keyword>
<keyword evidence="3" id="KW-0269">Exonuclease</keyword>
<dbReference type="PANTHER" id="PTHR23044:SF61">
    <property type="entry name" value="3'-5' EXORIBONUCLEASE 1-RELATED"/>
    <property type="match status" value="1"/>
</dbReference>
<dbReference type="Gene3D" id="3.30.420.10">
    <property type="entry name" value="Ribonuclease H-like superfamily/Ribonuclease H"/>
    <property type="match status" value="1"/>
</dbReference>
<evidence type="ECO:0000256" key="1">
    <source>
        <dbReference type="ARBA" id="ARBA00022722"/>
    </source>
</evidence>
<accession>A0A1B0EUY6</accession>
<dbReference type="InterPro" id="IPR012337">
    <property type="entry name" value="RNaseH-like_sf"/>
</dbReference>
<dbReference type="EMBL" id="AJWK01015124">
    <property type="status" value="NOT_ANNOTATED_CDS"/>
    <property type="molecule type" value="Genomic_DNA"/>
</dbReference>
<dbReference type="SUPFAM" id="SSF53098">
    <property type="entry name" value="Ribonuclease H-like"/>
    <property type="match status" value="1"/>
</dbReference>
<evidence type="ECO:0000256" key="3">
    <source>
        <dbReference type="ARBA" id="ARBA00022839"/>
    </source>
</evidence>
<dbReference type="VEuPathDB" id="VectorBase:LLONM1_008645"/>
<dbReference type="InterPro" id="IPR047201">
    <property type="entry name" value="ERI-1_3'hExo-like"/>
</dbReference>
<keyword evidence="6" id="KW-1185">Reference proteome</keyword>
<dbReference type="Pfam" id="PF00929">
    <property type="entry name" value="RNase_T"/>
    <property type="match status" value="1"/>
</dbReference>